<evidence type="ECO:0000256" key="4">
    <source>
        <dbReference type="SAM" id="MobiDB-lite"/>
    </source>
</evidence>
<feature type="compositionally biased region" description="Low complexity" evidence="4">
    <location>
        <begin position="1264"/>
        <end position="1273"/>
    </location>
</feature>
<keyword evidence="1" id="KW-0677">Repeat</keyword>
<reference evidence="5" key="1">
    <citation type="submission" date="2022-12" db="EMBL/GenBank/DDBJ databases">
        <authorList>
            <person name="Petersen C."/>
        </authorList>
    </citation>
    <scope>NUCLEOTIDE SEQUENCE</scope>
    <source>
        <strain evidence="5">IBT 3081</strain>
    </source>
</reference>
<dbReference type="RefSeq" id="XP_056577772.1">
    <property type="nucleotide sequence ID" value="XM_056721522.1"/>
</dbReference>
<dbReference type="Gene3D" id="1.25.40.20">
    <property type="entry name" value="Ankyrin repeat-containing domain"/>
    <property type="match status" value="2"/>
</dbReference>
<protein>
    <submittedName>
        <fullName evidence="5">Uncharacterized protein</fullName>
    </submittedName>
</protein>
<dbReference type="Gene3D" id="3.40.50.300">
    <property type="entry name" value="P-loop containing nucleotide triphosphate hydrolases"/>
    <property type="match status" value="1"/>
</dbReference>
<dbReference type="InterPro" id="IPR002110">
    <property type="entry name" value="Ankyrin_rpt"/>
</dbReference>
<dbReference type="EMBL" id="JAPZBT010000002">
    <property type="protein sequence ID" value="KAJ5371786.1"/>
    <property type="molecule type" value="Genomic_DNA"/>
</dbReference>
<feature type="repeat" description="ANK" evidence="3">
    <location>
        <begin position="994"/>
        <end position="1026"/>
    </location>
</feature>
<feature type="region of interest" description="Disordered" evidence="4">
    <location>
        <begin position="1217"/>
        <end position="1273"/>
    </location>
</feature>
<gene>
    <name evidence="5" type="ORF">N7517_003792</name>
</gene>
<dbReference type="GO" id="GO:0009116">
    <property type="term" value="P:nucleoside metabolic process"/>
    <property type="evidence" value="ECO:0007669"/>
    <property type="project" value="InterPro"/>
</dbReference>
<evidence type="ECO:0000256" key="1">
    <source>
        <dbReference type="ARBA" id="ARBA00022737"/>
    </source>
</evidence>
<keyword evidence="6" id="KW-1185">Reference proteome</keyword>
<feature type="compositionally biased region" description="Polar residues" evidence="4">
    <location>
        <begin position="889"/>
        <end position="901"/>
    </location>
</feature>
<feature type="repeat" description="ANK" evidence="3">
    <location>
        <begin position="1027"/>
        <end position="1059"/>
    </location>
</feature>
<dbReference type="GO" id="GO:0043531">
    <property type="term" value="F:ADP binding"/>
    <property type="evidence" value="ECO:0007669"/>
    <property type="project" value="InterPro"/>
</dbReference>
<dbReference type="SUPFAM" id="SSF48403">
    <property type="entry name" value="Ankyrin repeat"/>
    <property type="match status" value="1"/>
</dbReference>
<feature type="repeat" description="ANK" evidence="3">
    <location>
        <begin position="895"/>
        <end position="927"/>
    </location>
</feature>
<dbReference type="GeneID" id="81460705"/>
<dbReference type="InterPro" id="IPR027417">
    <property type="entry name" value="P-loop_NTPase"/>
</dbReference>
<feature type="repeat" description="ANK" evidence="3">
    <location>
        <begin position="1126"/>
        <end position="1158"/>
    </location>
</feature>
<name>A0A9W9VA26_9EURO</name>
<evidence type="ECO:0000313" key="6">
    <source>
        <dbReference type="Proteomes" id="UP001147752"/>
    </source>
</evidence>
<dbReference type="AlphaFoldDB" id="A0A9W9VA26"/>
<dbReference type="PANTHER" id="PTHR24171">
    <property type="entry name" value="ANKYRIN REPEAT DOMAIN-CONTAINING PROTEIN 39-RELATED"/>
    <property type="match status" value="1"/>
</dbReference>
<dbReference type="Pfam" id="PF12796">
    <property type="entry name" value="Ank_2"/>
    <property type="match status" value="3"/>
</dbReference>
<dbReference type="OrthoDB" id="1658288at2759"/>
<dbReference type="PROSITE" id="PS50088">
    <property type="entry name" value="ANK_REPEAT"/>
    <property type="match status" value="7"/>
</dbReference>
<evidence type="ECO:0000313" key="5">
    <source>
        <dbReference type="EMBL" id="KAJ5371786.1"/>
    </source>
</evidence>
<feature type="repeat" description="ANK" evidence="3">
    <location>
        <begin position="1093"/>
        <end position="1125"/>
    </location>
</feature>
<dbReference type="Pfam" id="PF00023">
    <property type="entry name" value="Ank"/>
    <property type="match status" value="1"/>
</dbReference>
<feature type="region of interest" description="Disordered" evidence="4">
    <location>
        <begin position="884"/>
        <end position="904"/>
    </location>
</feature>
<proteinExistence type="predicted"/>
<accession>A0A9W9VA26</accession>
<keyword evidence="2 3" id="KW-0040">ANK repeat</keyword>
<evidence type="ECO:0000256" key="2">
    <source>
        <dbReference type="ARBA" id="ARBA00023043"/>
    </source>
</evidence>
<dbReference type="Proteomes" id="UP001147752">
    <property type="component" value="Unassembled WGS sequence"/>
</dbReference>
<reference evidence="5" key="2">
    <citation type="journal article" date="2023" name="IMA Fungus">
        <title>Comparative genomic study of the Penicillium genus elucidates a diverse pangenome and 15 lateral gene transfer events.</title>
        <authorList>
            <person name="Petersen C."/>
            <person name="Sorensen T."/>
            <person name="Nielsen M.R."/>
            <person name="Sondergaard T.E."/>
            <person name="Sorensen J.L."/>
            <person name="Fitzpatrick D.A."/>
            <person name="Frisvad J.C."/>
            <person name="Nielsen K.L."/>
        </authorList>
    </citation>
    <scope>NUCLEOTIDE SEQUENCE</scope>
    <source>
        <strain evidence="5">IBT 3081</strain>
    </source>
</reference>
<dbReference type="GO" id="GO:0003824">
    <property type="term" value="F:catalytic activity"/>
    <property type="evidence" value="ECO:0007669"/>
    <property type="project" value="InterPro"/>
</dbReference>
<dbReference type="InterPro" id="IPR036770">
    <property type="entry name" value="Ankyrin_rpt-contain_sf"/>
</dbReference>
<feature type="repeat" description="ANK" evidence="3">
    <location>
        <begin position="928"/>
        <end position="960"/>
    </location>
</feature>
<feature type="repeat" description="ANK" evidence="3">
    <location>
        <begin position="961"/>
        <end position="993"/>
    </location>
</feature>
<dbReference type="SUPFAM" id="SSF52540">
    <property type="entry name" value="P-loop containing nucleoside triphosphate hydrolases"/>
    <property type="match status" value="1"/>
</dbReference>
<organism evidence="5 6">
    <name type="scientific">Penicillium concentricum</name>
    <dbReference type="NCBI Taxonomy" id="293559"/>
    <lineage>
        <taxon>Eukaryota</taxon>
        <taxon>Fungi</taxon>
        <taxon>Dikarya</taxon>
        <taxon>Ascomycota</taxon>
        <taxon>Pezizomycotina</taxon>
        <taxon>Eurotiomycetes</taxon>
        <taxon>Eurotiomycetidae</taxon>
        <taxon>Eurotiales</taxon>
        <taxon>Aspergillaceae</taxon>
        <taxon>Penicillium</taxon>
    </lineage>
</organism>
<evidence type="ECO:0000256" key="3">
    <source>
        <dbReference type="PROSITE-ProRule" id="PRU00023"/>
    </source>
</evidence>
<dbReference type="PRINTS" id="PR01415">
    <property type="entry name" value="ANKYRIN"/>
</dbReference>
<dbReference type="PROSITE" id="PS50297">
    <property type="entry name" value="ANK_REP_REGION"/>
    <property type="match status" value="6"/>
</dbReference>
<sequence>MNELNPSIYTVVWIAPLEIEAQAALHMLDNHHRGRFSLDKGDDYVFRAGDIGGHNIVIATLPAGQEYGTGSAAALASQVKKFFPNLWFGLLVGVAAGLPSLSRQPPRDIRLGDVLVGLPEGNSAGLIAYDLGKETGASGFQLLRGGHVLANTETVVRSAIQNIKLMAPRDVNEFQPYYESIRDKQHSNGEFNDPGQDHDNLYQIDDTGVSHIVQRERRPDSERTRAWYGPIGSGEKLMKNAQRRDELRDKHGIIGLEMEAAGTLNRIPVGVIRGVCDYGDEHKNKDWQPYAAAMAAAYAKAILYEIRPKASAPAYVHRETDAQGIQSRLPVRTAFLGREGELSQMQQCFGSGLCRKSLVLWGLSGSGKTQLAVHYVTTNKQSYQSVLWIDGSSSALIHQSFENLSHHISGYNQERPAIEQVIEWLERGTNRSWMMVFDGVPGAYDVDDPEDFDIRKYLPACDHGHILLVTTASDLHLRLALSDSEIHLEGVDDTTGSDILLRCAGIQEPEDSGKATARSISRKLGGLPLALEQAGTLLSYGIIRMDDFNKQFQQRFSSKTLKTPTKRYVGSYEKGRTLWTVFELSYDGLIQRSPDAVKLLHLAIFLSPGSIPFIFGNKPEPGVPSDSALETPVFETGLAETQSFGLLCWLNKLRWKVERFGAAVNELESSGFVKLCRSQSDTSIESLAVHALVRAFVCSKASEEDIHESLVTAFLLGGKTLHYGTKGFQLTGLWKHTGELSRLLVAFLSSVPTSFFQDPGGKYFVLCGAVAPVYAYTCRFLGDLEGSKRFWDIAIKYRLIAGTNWPDTELHMNEIFEAASIDVKVGSFDMGIERYELLLAHCDRIFPDNDERVVQCAAALREAREISRRHEQNFGRAIVAQRVAKQRPGSPTSGEATSSLHKATKSGDIEEVKLLLENGADIAAPDDQGWTPLHIASGEGHTNIVCLLLQKKADINPTDNRDRTPLHLASQFGRSQEAKLLLEHGAEVDRQDVRGETALICAAQQGHELTVRYLLQHGPSLDIQDIAGGTALYWASCRGSEKVVEALLKHAPKLDLQNYTTGTALTQALAAKQEKTSCLLIKHGADPNIRGRDGYFALYWAANYSLNDTVLMLLENGADPNLQNGNGRTPLISAAMLGRDATITLLLKYNARLDIKDNTGSTAANWAARVGHPNRSLLSEKGAAFLNFQDGIGALQMHEYIEHKRDPKEMSGVLRGLRKQRRKTARTMGEAWKRLTKRSRKGEGRMESDGDDDTSQADDDDESIISLESLALG</sequence>
<comment type="caution">
    <text evidence="5">The sequence shown here is derived from an EMBL/GenBank/DDBJ whole genome shotgun (WGS) entry which is preliminary data.</text>
</comment>
<dbReference type="SMART" id="SM00248">
    <property type="entry name" value="ANK"/>
    <property type="match status" value="8"/>
</dbReference>
<dbReference type="Gene3D" id="3.40.50.1580">
    <property type="entry name" value="Nucleoside phosphorylase domain"/>
    <property type="match status" value="1"/>
</dbReference>
<dbReference type="SUPFAM" id="SSF53167">
    <property type="entry name" value="Purine and uridine phosphorylases"/>
    <property type="match status" value="1"/>
</dbReference>
<dbReference type="InterPro" id="IPR035994">
    <property type="entry name" value="Nucleoside_phosphorylase_sf"/>
</dbReference>
<feature type="compositionally biased region" description="Acidic residues" evidence="4">
    <location>
        <begin position="1249"/>
        <end position="1263"/>
    </location>
</feature>